<evidence type="ECO:0000313" key="4">
    <source>
        <dbReference type="Proteomes" id="UP000476055"/>
    </source>
</evidence>
<name>A0A6L5YFG2_9FIRM</name>
<protein>
    <submittedName>
        <fullName evidence="3">VanZ family protein</fullName>
    </submittedName>
</protein>
<dbReference type="EMBL" id="VUMU01000002">
    <property type="protein sequence ID" value="MST57024.1"/>
    <property type="molecule type" value="Genomic_DNA"/>
</dbReference>
<comment type="caution">
    <text evidence="3">The sequence shown here is derived from an EMBL/GenBank/DDBJ whole genome shotgun (WGS) entry which is preliminary data.</text>
</comment>
<sequence>MMLKYIIKDLKETLAYLPYGIMAGAVVGLLLNGLNARRERKGKDTFPMAGLMAFSLYLMIILVITFFSREDGSRIGMDLELFSTWGTNARNHAFVVENVLLFIPYGFICPWAFPWLRGFFRNTFAAFVTSFGVETIQLITGRGYFQVDDILTNVLGAVIGYVIFWLLHHMIQGFHRPDLRR</sequence>
<evidence type="ECO:0000259" key="2">
    <source>
        <dbReference type="Pfam" id="PF04892"/>
    </source>
</evidence>
<dbReference type="AlphaFoldDB" id="A0A6L5YFG2"/>
<dbReference type="PANTHER" id="PTHR36834">
    <property type="entry name" value="MEMBRANE PROTEIN-RELATED"/>
    <property type="match status" value="1"/>
</dbReference>
<dbReference type="Proteomes" id="UP000476055">
    <property type="component" value="Unassembled WGS sequence"/>
</dbReference>
<dbReference type="RefSeq" id="WP_154495060.1">
    <property type="nucleotide sequence ID" value="NZ_DAWCRI010000187.1"/>
</dbReference>
<gene>
    <name evidence="3" type="ORF">FYJ59_01965</name>
</gene>
<feature type="transmembrane region" description="Helical" evidence="1">
    <location>
        <begin position="93"/>
        <end position="113"/>
    </location>
</feature>
<keyword evidence="1" id="KW-0472">Membrane</keyword>
<organism evidence="3 4">
    <name type="scientific">Waltera intestinalis</name>
    <dbReference type="NCBI Taxonomy" id="2606635"/>
    <lineage>
        <taxon>Bacteria</taxon>
        <taxon>Bacillati</taxon>
        <taxon>Bacillota</taxon>
        <taxon>Clostridia</taxon>
        <taxon>Lachnospirales</taxon>
        <taxon>Lachnospiraceae</taxon>
        <taxon>Waltera</taxon>
    </lineage>
</organism>
<feature type="domain" description="VanZ-like" evidence="2">
    <location>
        <begin position="54"/>
        <end position="167"/>
    </location>
</feature>
<keyword evidence="4" id="KW-1185">Reference proteome</keyword>
<dbReference type="PANTHER" id="PTHR36834:SF1">
    <property type="entry name" value="INTEGRAL MEMBRANE PROTEIN"/>
    <property type="match status" value="1"/>
</dbReference>
<dbReference type="InterPro" id="IPR006976">
    <property type="entry name" value="VanZ-like"/>
</dbReference>
<evidence type="ECO:0000313" key="3">
    <source>
        <dbReference type="EMBL" id="MST57024.1"/>
    </source>
</evidence>
<dbReference type="InterPro" id="IPR053150">
    <property type="entry name" value="Teicoplanin_resist-assoc"/>
</dbReference>
<feature type="transmembrane region" description="Helical" evidence="1">
    <location>
        <begin position="16"/>
        <end position="34"/>
    </location>
</feature>
<proteinExistence type="predicted"/>
<dbReference type="Pfam" id="PF04892">
    <property type="entry name" value="VanZ"/>
    <property type="match status" value="1"/>
</dbReference>
<keyword evidence="1" id="KW-1133">Transmembrane helix</keyword>
<keyword evidence="1" id="KW-0812">Transmembrane</keyword>
<accession>A0A6L5YFG2</accession>
<feature type="transmembrane region" description="Helical" evidence="1">
    <location>
        <begin position="150"/>
        <end position="171"/>
    </location>
</feature>
<feature type="transmembrane region" description="Helical" evidence="1">
    <location>
        <begin position="46"/>
        <end position="67"/>
    </location>
</feature>
<evidence type="ECO:0000256" key="1">
    <source>
        <dbReference type="SAM" id="Phobius"/>
    </source>
</evidence>
<reference evidence="3 4" key="1">
    <citation type="submission" date="2019-08" db="EMBL/GenBank/DDBJ databases">
        <title>In-depth cultivation of the pig gut microbiome towards novel bacterial diversity and tailored functional studies.</title>
        <authorList>
            <person name="Wylensek D."/>
            <person name="Hitch T.C.A."/>
            <person name="Clavel T."/>
        </authorList>
    </citation>
    <scope>NUCLEOTIDE SEQUENCE [LARGE SCALE GENOMIC DNA]</scope>
    <source>
        <strain evidence="3 4">WCA3-601-WT-6H</strain>
    </source>
</reference>
<feature type="transmembrane region" description="Helical" evidence="1">
    <location>
        <begin position="125"/>
        <end position="144"/>
    </location>
</feature>